<comment type="caution">
    <text evidence="1">The sequence shown here is derived from an EMBL/GenBank/DDBJ whole genome shotgun (WGS) entry which is preliminary data.</text>
</comment>
<dbReference type="EMBL" id="CAJNNV010004779">
    <property type="protein sequence ID" value="CAE8591239.1"/>
    <property type="molecule type" value="Genomic_DNA"/>
</dbReference>
<dbReference type="AlphaFoldDB" id="A0A813DXY7"/>
<dbReference type="Proteomes" id="UP000654075">
    <property type="component" value="Unassembled WGS sequence"/>
</dbReference>
<evidence type="ECO:0000313" key="1">
    <source>
        <dbReference type="EMBL" id="CAE8591239.1"/>
    </source>
</evidence>
<sequence length="157" mass="17420">FVRCILEKACLLEWRQAVSTHVSPIPYLDLSSCPSANPGCVLQTCGLSWPALLGHVSMCRMRAGLVDMGHIEHRRSQAKIRYCIGCNQRVRAALIHALAVCPMWQPERSLLPKCWDTKEPKDLALAVLLVSATDPTFSVSVALVVKIARDAAHFWTK</sequence>
<feature type="non-terminal residue" evidence="1">
    <location>
        <position position="1"/>
    </location>
</feature>
<reference evidence="1" key="1">
    <citation type="submission" date="2021-02" db="EMBL/GenBank/DDBJ databases">
        <authorList>
            <person name="Dougan E. K."/>
            <person name="Rhodes N."/>
            <person name="Thang M."/>
            <person name="Chan C."/>
        </authorList>
    </citation>
    <scope>NUCLEOTIDE SEQUENCE</scope>
</reference>
<gene>
    <name evidence="1" type="ORF">PGLA1383_LOCUS9925</name>
</gene>
<organism evidence="1 2">
    <name type="scientific">Polarella glacialis</name>
    <name type="common">Dinoflagellate</name>
    <dbReference type="NCBI Taxonomy" id="89957"/>
    <lineage>
        <taxon>Eukaryota</taxon>
        <taxon>Sar</taxon>
        <taxon>Alveolata</taxon>
        <taxon>Dinophyceae</taxon>
        <taxon>Suessiales</taxon>
        <taxon>Suessiaceae</taxon>
        <taxon>Polarella</taxon>
    </lineage>
</organism>
<proteinExistence type="predicted"/>
<protein>
    <submittedName>
        <fullName evidence="1">Uncharacterized protein</fullName>
    </submittedName>
</protein>
<name>A0A813DXY7_POLGL</name>
<accession>A0A813DXY7</accession>
<keyword evidence="2" id="KW-1185">Reference proteome</keyword>
<evidence type="ECO:0000313" key="2">
    <source>
        <dbReference type="Proteomes" id="UP000654075"/>
    </source>
</evidence>